<evidence type="ECO:0000313" key="3">
    <source>
        <dbReference type="Proteomes" id="UP000234323"/>
    </source>
</evidence>
<keyword evidence="1" id="KW-1133">Transmembrane helix</keyword>
<sequence>MNNYREIKKQNFYGSIFESIIFRNGIKQHIIKRKTNGISNFSNFIIWNIVFFSFIPLASASIASFVDTDYKSKEDLYDAILNTFFPILFVIFLNVSGKTGSIKNIVLPLLDDILYNMITWMIPLIVSFAYDDLMNIKIFSIINMCLHVICAVLAIVRVKKVEEVIDNNGDVDSNLFIYIVLFLVLFPVLVIPIFWTIIIAYSHTINSTSIIILTLFGICLISFMLILILSIIDCVKDFEMLNKLNYILSIICFYVPNILQTLLIALSWPINFYFVKACVFILILSLTRNVSYFSDRVPKDFLATSTTMTQCIIRLTTKDIQNFFRRAQISMEEMHEKQEEMHKIQTTMQTKIDELQTTMQTKIDELQTTMQTKIDEIQKTMNENKNING</sequence>
<feature type="transmembrane region" description="Helical" evidence="1">
    <location>
        <begin position="244"/>
        <end position="266"/>
    </location>
</feature>
<comment type="caution">
    <text evidence="2">The sequence shown here is derived from an EMBL/GenBank/DDBJ whole genome shotgun (WGS) entry which is preliminary data.</text>
</comment>
<feature type="transmembrane region" description="Helical" evidence="1">
    <location>
        <begin position="176"/>
        <end position="198"/>
    </location>
</feature>
<proteinExistence type="predicted"/>
<organism evidence="2 3">
    <name type="scientific">Rhizophagus irregularis</name>
    <dbReference type="NCBI Taxonomy" id="588596"/>
    <lineage>
        <taxon>Eukaryota</taxon>
        <taxon>Fungi</taxon>
        <taxon>Fungi incertae sedis</taxon>
        <taxon>Mucoromycota</taxon>
        <taxon>Glomeromycotina</taxon>
        <taxon>Glomeromycetes</taxon>
        <taxon>Glomerales</taxon>
        <taxon>Glomeraceae</taxon>
        <taxon>Rhizophagus</taxon>
    </lineage>
</organism>
<keyword evidence="1" id="KW-0472">Membrane</keyword>
<feature type="transmembrane region" description="Helical" evidence="1">
    <location>
        <begin position="113"/>
        <end position="130"/>
    </location>
</feature>
<dbReference type="Proteomes" id="UP000234323">
    <property type="component" value="Unassembled WGS sequence"/>
</dbReference>
<feature type="transmembrane region" description="Helical" evidence="1">
    <location>
        <begin position="76"/>
        <end position="93"/>
    </location>
</feature>
<gene>
    <name evidence="2" type="ORF">RhiirA4_468766</name>
</gene>
<feature type="transmembrane region" description="Helical" evidence="1">
    <location>
        <begin position="272"/>
        <end position="290"/>
    </location>
</feature>
<dbReference type="VEuPathDB" id="FungiDB:RhiirFUN_000216"/>
<dbReference type="AlphaFoldDB" id="A0A2I1GYC1"/>
<keyword evidence="3" id="KW-1185">Reference proteome</keyword>
<evidence type="ECO:0000313" key="2">
    <source>
        <dbReference type="EMBL" id="PKY51621.1"/>
    </source>
</evidence>
<dbReference type="VEuPathDB" id="FungiDB:FUN_010909"/>
<accession>A0A2I1GYC1</accession>
<feature type="transmembrane region" description="Helical" evidence="1">
    <location>
        <begin position="136"/>
        <end position="156"/>
    </location>
</feature>
<reference evidence="2 3" key="1">
    <citation type="submission" date="2015-10" db="EMBL/GenBank/DDBJ databases">
        <title>Genome analyses suggest a sexual origin of heterokaryosis in a supposedly ancient asexual fungus.</title>
        <authorList>
            <person name="Ropars J."/>
            <person name="Sedzielewska K."/>
            <person name="Noel J."/>
            <person name="Charron P."/>
            <person name="Farinelli L."/>
            <person name="Marton T."/>
            <person name="Kruger M."/>
            <person name="Pelin A."/>
            <person name="Brachmann A."/>
            <person name="Corradi N."/>
        </authorList>
    </citation>
    <scope>NUCLEOTIDE SEQUENCE [LARGE SCALE GENOMIC DNA]</scope>
    <source>
        <strain evidence="2 3">A4</strain>
    </source>
</reference>
<evidence type="ECO:0000256" key="1">
    <source>
        <dbReference type="SAM" id="Phobius"/>
    </source>
</evidence>
<feature type="transmembrane region" description="Helical" evidence="1">
    <location>
        <begin position="41"/>
        <end position="64"/>
    </location>
</feature>
<dbReference type="VEuPathDB" id="FungiDB:RhiirA1_473824"/>
<feature type="transmembrane region" description="Helical" evidence="1">
    <location>
        <begin position="210"/>
        <end position="232"/>
    </location>
</feature>
<protein>
    <submittedName>
        <fullName evidence="2">Uncharacterized protein</fullName>
    </submittedName>
</protein>
<name>A0A2I1GYC1_9GLOM</name>
<dbReference type="OrthoDB" id="2434437at2759"/>
<keyword evidence="1" id="KW-0812">Transmembrane</keyword>
<dbReference type="EMBL" id="LLXI01001052">
    <property type="protein sequence ID" value="PKY51621.1"/>
    <property type="molecule type" value="Genomic_DNA"/>
</dbReference>